<feature type="region of interest" description="Disordered" evidence="5">
    <location>
        <begin position="1"/>
        <end position="20"/>
    </location>
</feature>
<dbReference type="Pfam" id="PF00440">
    <property type="entry name" value="TetR_N"/>
    <property type="match status" value="1"/>
</dbReference>
<reference evidence="8" key="1">
    <citation type="submission" date="2016-11" db="EMBL/GenBank/DDBJ databases">
        <authorList>
            <person name="Varghese N."/>
            <person name="Submissions S."/>
        </authorList>
    </citation>
    <scope>NUCLEOTIDE SEQUENCE [LARGE SCALE GENOMIC DNA]</scope>
    <source>
        <strain evidence="8">GAS401</strain>
    </source>
</reference>
<dbReference type="InterPro" id="IPR001647">
    <property type="entry name" value="HTH_TetR"/>
</dbReference>
<keyword evidence="3" id="KW-0804">Transcription</keyword>
<keyword evidence="2 4" id="KW-0238">DNA-binding</keyword>
<dbReference type="GO" id="GO:0000976">
    <property type="term" value="F:transcription cis-regulatory region binding"/>
    <property type="evidence" value="ECO:0007669"/>
    <property type="project" value="TreeGrafter"/>
</dbReference>
<dbReference type="InterPro" id="IPR050109">
    <property type="entry name" value="HTH-type_TetR-like_transc_reg"/>
</dbReference>
<dbReference type="AlphaFoldDB" id="A0A1M7U6L6"/>
<evidence type="ECO:0000313" key="7">
    <source>
        <dbReference type="EMBL" id="SHN78689.1"/>
    </source>
</evidence>
<evidence type="ECO:0000256" key="3">
    <source>
        <dbReference type="ARBA" id="ARBA00023163"/>
    </source>
</evidence>
<dbReference type="PANTHER" id="PTHR30055">
    <property type="entry name" value="HTH-TYPE TRANSCRIPTIONAL REGULATOR RUTR"/>
    <property type="match status" value="1"/>
</dbReference>
<dbReference type="EMBL" id="LT670849">
    <property type="protein sequence ID" value="SHN78689.1"/>
    <property type="molecule type" value="Genomic_DNA"/>
</dbReference>
<dbReference type="SUPFAM" id="SSF48498">
    <property type="entry name" value="Tetracyclin repressor-like, C-terminal domain"/>
    <property type="match status" value="1"/>
</dbReference>
<evidence type="ECO:0000256" key="4">
    <source>
        <dbReference type="PROSITE-ProRule" id="PRU00335"/>
    </source>
</evidence>
<dbReference type="Pfam" id="PF14246">
    <property type="entry name" value="TetR_C_7"/>
    <property type="match status" value="1"/>
</dbReference>
<organism evidence="7 8">
    <name type="scientific">Bradyrhizobium erythrophlei</name>
    <dbReference type="NCBI Taxonomy" id="1437360"/>
    <lineage>
        <taxon>Bacteria</taxon>
        <taxon>Pseudomonadati</taxon>
        <taxon>Pseudomonadota</taxon>
        <taxon>Alphaproteobacteria</taxon>
        <taxon>Hyphomicrobiales</taxon>
        <taxon>Nitrobacteraceae</taxon>
        <taxon>Bradyrhizobium</taxon>
    </lineage>
</organism>
<feature type="domain" description="HTH tetR-type" evidence="6">
    <location>
        <begin position="23"/>
        <end position="83"/>
    </location>
</feature>
<dbReference type="SUPFAM" id="SSF46689">
    <property type="entry name" value="Homeodomain-like"/>
    <property type="match status" value="1"/>
</dbReference>
<evidence type="ECO:0000256" key="2">
    <source>
        <dbReference type="ARBA" id="ARBA00023125"/>
    </source>
</evidence>
<dbReference type="RefSeq" id="WP_072819918.1">
    <property type="nucleotide sequence ID" value="NZ_LT670849.1"/>
</dbReference>
<proteinExistence type="predicted"/>
<accession>A0A1M7U6L6</accession>
<evidence type="ECO:0000259" key="6">
    <source>
        <dbReference type="PROSITE" id="PS50977"/>
    </source>
</evidence>
<evidence type="ECO:0000313" key="8">
    <source>
        <dbReference type="Proteomes" id="UP000184096"/>
    </source>
</evidence>
<sequence length="222" mass="24590">MSRTGTKVLERRVGGRPTREEAEARDARLLDVATRLFMERGFDGTSIDAVAEAAGISKPTVYARYDDKRDLFAAVLRKRIRDWLAPLSAAAEAQATEAKPKSIKTTLHELSRHMIAYTLAPEAGACQRILSAQAVQFPELAKLANEEGWLRAVRGVSSIMRQSAARGEIKVHDPELAAHMFLNLVLGHSKRLALYGIATDPETEERHRKAAVDFFLNGIRSK</sequence>
<evidence type="ECO:0000256" key="5">
    <source>
        <dbReference type="SAM" id="MobiDB-lite"/>
    </source>
</evidence>
<feature type="compositionally biased region" description="Basic and acidic residues" evidence="5">
    <location>
        <begin position="8"/>
        <end position="20"/>
    </location>
</feature>
<feature type="DNA-binding region" description="H-T-H motif" evidence="4">
    <location>
        <begin position="46"/>
        <end position="65"/>
    </location>
</feature>
<dbReference type="GO" id="GO:0003700">
    <property type="term" value="F:DNA-binding transcription factor activity"/>
    <property type="evidence" value="ECO:0007669"/>
    <property type="project" value="TreeGrafter"/>
</dbReference>
<evidence type="ECO:0000256" key="1">
    <source>
        <dbReference type="ARBA" id="ARBA00023015"/>
    </source>
</evidence>
<dbReference type="PRINTS" id="PR00455">
    <property type="entry name" value="HTHTETR"/>
</dbReference>
<dbReference type="InterPro" id="IPR009057">
    <property type="entry name" value="Homeodomain-like_sf"/>
</dbReference>
<dbReference type="Gene3D" id="1.10.357.10">
    <property type="entry name" value="Tetracycline Repressor, domain 2"/>
    <property type="match status" value="1"/>
</dbReference>
<keyword evidence="8" id="KW-1185">Reference proteome</keyword>
<dbReference type="InterPro" id="IPR036271">
    <property type="entry name" value="Tet_transcr_reg_TetR-rel_C_sf"/>
</dbReference>
<dbReference type="Gene3D" id="1.10.10.60">
    <property type="entry name" value="Homeodomain-like"/>
    <property type="match status" value="1"/>
</dbReference>
<gene>
    <name evidence="7" type="ORF">SAMN05444170_3750</name>
</gene>
<dbReference type="FunFam" id="1.10.10.60:FF:000141">
    <property type="entry name" value="TetR family transcriptional regulator"/>
    <property type="match status" value="1"/>
</dbReference>
<dbReference type="InterPro" id="IPR039536">
    <property type="entry name" value="TetR_C_Proteobacteria"/>
</dbReference>
<protein>
    <submittedName>
        <fullName evidence="7">Transcriptional regulator, TetR family</fullName>
    </submittedName>
</protein>
<name>A0A1M7U6L6_9BRAD</name>
<dbReference type="PANTHER" id="PTHR30055:SF146">
    <property type="entry name" value="HTH-TYPE TRANSCRIPTIONAL DUAL REGULATOR CECR"/>
    <property type="match status" value="1"/>
</dbReference>
<keyword evidence="1" id="KW-0805">Transcription regulation</keyword>
<dbReference type="PROSITE" id="PS50977">
    <property type="entry name" value="HTH_TETR_2"/>
    <property type="match status" value="1"/>
</dbReference>
<dbReference type="Proteomes" id="UP000184096">
    <property type="component" value="Chromosome I"/>
</dbReference>